<feature type="non-terminal residue" evidence="1">
    <location>
        <position position="1"/>
    </location>
</feature>
<dbReference type="AlphaFoldDB" id="X1DHC1"/>
<evidence type="ECO:0000313" key="1">
    <source>
        <dbReference type="EMBL" id="GAH04424.1"/>
    </source>
</evidence>
<protein>
    <submittedName>
        <fullName evidence="1">Uncharacterized protein</fullName>
    </submittedName>
</protein>
<organism evidence="1">
    <name type="scientific">marine sediment metagenome</name>
    <dbReference type="NCBI Taxonomy" id="412755"/>
    <lineage>
        <taxon>unclassified sequences</taxon>
        <taxon>metagenomes</taxon>
        <taxon>ecological metagenomes</taxon>
    </lineage>
</organism>
<reference evidence="1" key="1">
    <citation type="journal article" date="2014" name="Front. Microbiol.">
        <title>High frequency of phylogenetically diverse reductive dehalogenase-homologous genes in deep subseafloor sedimentary metagenomes.</title>
        <authorList>
            <person name="Kawai M."/>
            <person name="Futagami T."/>
            <person name="Toyoda A."/>
            <person name="Takaki Y."/>
            <person name="Nishi S."/>
            <person name="Hori S."/>
            <person name="Arai W."/>
            <person name="Tsubouchi T."/>
            <person name="Morono Y."/>
            <person name="Uchiyama I."/>
            <person name="Ito T."/>
            <person name="Fujiyama A."/>
            <person name="Inagaki F."/>
            <person name="Takami H."/>
        </authorList>
    </citation>
    <scope>NUCLEOTIDE SEQUENCE</scope>
    <source>
        <strain evidence="1">Expedition CK06-06</strain>
    </source>
</reference>
<name>X1DHC1_9ZZZZ</name>
<accession>X1DHC1</accession>
<dbReference type="EMBL" id="BART01024489">
    <property type="protein sequence ID" value="GAH04424.1"/>
    <property type="molecule type" value="Genomic_DNA"/>
</dbReference>
<comment type="caution">
    <text evidence="1">The sequence shown here is derived from an EMBL/GenBank/DDBJ whole genome shotgun (WGS) entry which is preliminary data.</text>
</comment>
<gene>
    <name evidence="1" type="ORF">S01H4_44216</name>
</gene>
<proteinExistence type="predicted"/>
<sequence length="125" mass="14795">YTIYRQPRILLRINGLENESYVESWTDDLGAITKVLCRLYAKDDNPQVVWWWVSEDRNFRKYIASDRDGYYVKNPVKSNITFPGVKDTRLVTENCVALIVKEYLKTRNESEELRTILKEINAEND</sequence>